<dbReference type="RefSeq" id="WP_248666339.1">
    <property type="nucleotide sequence ID" value="NZ_JALPRX010000027.1"/>
</dbReference>
<organism evidence="2 3">
    <name type="scientific">Roseomonas acroporae</name>
    <dbReference type="NCBI Taxonomy" id="2937791"/>
    <lineage>
        <taxon>Bacteria</taxon>
        <taxon>Pseudomonadati</taxon>
        <taxon>Pseudomonadota</taxon>
        <taxon>Alphaproteobacteria</taxon>
        <taxon>Acetobacterales</taxon>
        <taxon>Roseomonadaceae</taxon>
        <taxon>Roseomonas</taxon>
    </lineage>
</organism>
<dbReference type="SMART" id="SM00421">
    <property type="entry name" value="HTH_LUXR"/>
    <property type="match status" value="1"/>
</dbReference>
<proteinExistence type="predicted"/>
<dbReference type="SUPFAM" id="SSF46894">
    <property type="entry name" value="C-terminal effector domain of the bipartite response regulators"/>
    <property type="match status" value="1"/>
</dbReference>
<evidence type="ECO:0000313" key="2">
    <source>
        <dbReference type="EMBL" id="MCK8784213.1"/>
    </source>
</evidence>
<dbReference type="AlphaFoldDB" id="A0A9X2BT34"/>
<reference evidence="2" key="1">
    <citation type="submission" date="2022-04" db="EMBL/GenBank/DDBJ databases">
        <title>Roseomonas acroporae sp. nov., isolated from coral Acropora digitifera.</title>
        <authorList>
            <person name="Sun H."/>
        </authorList>
    </citation>
    <scope>NUCLEOTIDE SEQUENCE</scope>
    <source>
        <strain evidence="2">NAR14</strain>
    </source>
</reference>
<evidence type="ECO:0000259" key="1">
    <source>
        <dbReference type="SMART" id="SM00421"/>
    </source>
</evidence>
<evidence type="ECO:0000313" key="3">
    <source>
        <dbReference type="Proteomes" id="UP001139516"/>
    </source>
</evidence>
<accession>A0A9X2BT34</accession>
<dbReference type="Pfam" id="PF00196">
    <property type="entry name" value="GerE"/>
    <property type="match status" value="1"/>
</dbReference>
<sequence>MRLACGLTPTEARVAALVGEGLGVPEVAARLGIAPGTAKQHLGQCFEKTGLRSQLRLARLLGAMATPQGGRQA</sequence>
<gene>
    <name evidence="2" type="ORF">M0638_07460</name>
</gene>
<dbReference type="InterPro" id="IPR000792">
    <property type="entry name" value="Tscrpt_reg_LuxR_C"/>
</dbReference>
<name>A0A9X2BT34_9PROT</name>
<dbReference type="GO" id="GO:0003677">
    <property type="term" value="F:DNA binding"/>
    <property type="evidence" value="ECO:0007669"/>
    <property type="project" value="InterPro"/>
</dbReference>
<protein>
    <submittedName>
        <fullName evidence="2">Helix-turn-helix transcriptional regulator</fullName>
    </submittedName>
</protein>
<dbReference type="PRINTS" id="PR00038">
    <property type="entry name" value="HTHLUXR"/>
</dbReference>
<dbReference type="Gene3D" id="1.10.10.10">
    <property type="entry name" value="Winged helix-like DNA-binding domain superfamily/Winged helix DNA-binding domain"/>
    <property type="match status" value="1"/>
</dbReference>
<comment type="caution">
    <text evidence="2">The sequence shown here is derived from an EMBL/GenBank/DDBJ whole genome shotgun (WGS) entry which is preliminary data.</text>
</comment>
<dbReference type="InterPro" id="IPR016032">
    <property type="entry name" value="Sig_transdc_resp-reg_C-effctor"/>
</dbReference>
<feature type="domain" description="HTH luxR-type" evidence="1">
    <location>
        <begin position="4"/>
        <end position="61"/>
    </location>
</feature>
<dbReference type="InterPro" id="IPR036388">
    <property type="entry name" value="WH-like_DNA-bd_sf"/>
</dbReference>
<keyword evidence="3" id="KW-1185">Reference proteome</keyword>
<dbReference type="Proteomes" id="UP001139516">
    <property type="component" value="Unassembled WGS sequence"/>
</dbReference>
<dbReference type="GO" id="GO:0006355">
    <property type="term" value="P:regulation of DNA-templated transcription"/>
    <property type="evidence" value="ECO:0007669"/>
    <property type="project" value="InterPro"/>
</dbReference>
<dbReference type="EMBL" id="JALPRX010000027">
    <property type="protein sequence ID" value="MCK8784213.1"/>
    <property type="molecule type" value="Genomic_DNA"/>
</dbReference>